<evidence type="ECO:0000256" key="1">
    <source>
        <dbReference type="SAM" id="MobiDB-lite"/>
    </source>
</evidence>
<dbReference type="Pfam" id="PF08639">
    <property type="entry name" value="Sld3_STD"/>
    <property type="match status" value="1"/>
</dbReference>
<dbReference type="Proteomes" id="UP000192596">
    <property type="component" value="Unassembled WGS sequence"/>
</dbReference>
<organism evidence="3 4">
    <name type="scientific">Cryoendolithus antarcticus</name>
    <dbReference type="NCBI Taxonomy" id="1507870"/>
    <lineage>
        <taxon>Eukaryota</taxon>
        <taxon>Fungi</taxon>
        <taxon>Dikarya</taxon>
        <taxon>Ascomycota</taxon>
        <taxon>Pezizomycotina</taxon>
        <taxon>Dothideomycetes</taxon>
        <taxon>Dothideomycetidae</taxon>
        <taxon>Cladosporiales</taxon>
        <taxon>Cladosporiaceae</taxon>
        <taxon>Cryoendolithus</taxon>
    </lineage>
</organism>
<comment type="caution">
    <text evidence="3">The sequence shown here is derived from an EMBL/GenBank/DDBJ whole genome shotgun (WGS) entry which is preliminary data.</text>
</comment>
<feature type="compositionally biased region" description="Polar residues" evidence="1">
    <location>
        <begin position="415"/>
        <end position="436"/>
    </location>
</feature>
<gene>
    <name evidence="3" type="ORF">B0A48_02984</name>
</gene>
<dbReference type="EMBL" id="NAJO01000005">
    <property type="protein sequence ID" value="OQO12342.1"/>
    <property type="molecule type" value="Genomic_DNA"/>
</dbReference>
<evidence type="ECO:0000313" key="4">
    <source>
        <dbReference type="Proteomes" id="UP000192596"/>
    </source>
</evidence>
<dbReference type="InterPro" id="IPR013948">
    <property type="entry name" value="DNA_replication_reg_Sld3_C"/>
</dbReference>
<feature type="compositionally biased region" description="Basic and acidic residues" evidence="1">
    <location>
        <begin position="538"/>
        <end position="547"/>
    </location>
</feature>
<dbReference type="OrthoDB" id="5395343at2759"/>
<dbReference type="InParanoid" id="A0A1V8TM97"/>
<dbReference type="InterPro" id="IPR042511">
    <property type="entry name" value="Sld3"/>
</dbReference>
<dbReference type="GO" id="GO:0031261">
    <property type="term" value="C:DNA replication preinitiation complex"/>
    <property type="evidence" value="ECO:0007669"/>
    <property type="project" value="TreeGrafter"/>
</dbReference>
<evidence type="ECO:0000313" key="3">
    <source>
        <dbReference type="EMBL" id="OQO12342.1"/>
    </source>
</evidence>
<proteinExistence type="predicted"/>
<feature type="region of interest" description="Disordered" evidence="1">
    <location>
        <begin position="403"/>
        <end position="440"/>
    </location>
</feature>
<dbReference type="GO" id="GO:0006270">
    <property type="term" value="P:DNA replication initiation"/>
    <property type="evidence" value="ECO:0007669"/>
    <property type="project" value="InterPro"/>
</dbReference>
<dbReference type="PANTHER" id="PTHR28067">
    <property type="entry name" value="DNA REPLICATION REGULATOR SLD3"/>
    <property type="match status" value="1"/>
</dbReference>
<keyword evidence="4" id="KW-1185">Reference proteome</keyword>
<feature type="compositionally biased region" description="Polar residues" evidence="1">
    <location>
        <begin position="1"/>
        <end position="16"/>
    </location>
</feature>
<feature type="domain" description="DNA replication regulator Sld3 C-terminal" evidence="2">
    <location>
        <begin position="234"/>
        <end position="757"/>
    </location>
</feature>
<feature type="region of interest" description="Disordered" evidence="1">
    <location>
        <begin position="1"/>
        <end position="27"/>
    </location>
</feature>
<evidence type="ECO:0000259" key="2">
    <source>
        <dbReference type="Pfam" id="PF08639"/>
    </source>
</evidence>
<reference evidence="4" key="1">
    <citation type="submission" date="2017-03" db="EMBL/GenBank/DDBJ databases">
        <title>Genomes of endolithic fungi from Antarctica.</title>
        <authorList>
            <person name="Coleine C."/>
            <person name="Masonjones S."/>
            <person name="Stajich J.E."/>
        </authorList>
    </citation>
    <scope>NUCLEOTIDE SEQUENCE [LARGE SCALE GENOMIC DNA]</scope>
    <source>
        <strain evidence="4">CCFEE 5527</strain>
    </source>
</reference>
<dbReference type="Gene3D" id="1.20.58.2130">
    <property type="match status" value="1"/>
</dbReference>
<accession>A0A1V8TM97</accession>
<dbReference type="PANTHER" id="PTHR28067:SF1">
    <property type="entry name" value="DNA REPLICATION REGULATOR SLD3"/>
    <property type="match status" value="1"/>
</dbReference>
<dbReference type="STRING" id="1507870.A0A1V8TM97"/>
<dbReference type="AlphaFoldDB" id="A0A1V8TM97"/>
<name>A0A1V8TM97_9PEZI</name>
<feature type="region of interest" description="Disordered" evidence="1">
    <location>
        <begin position="509"/>
        <end position="551"/>
    </location>
</feature>
<sequence>MSTTGTSSLQQVSPASGQKRKRGQDERVEINAAPFTIRPSSSDPFARARVFFPVCILNRASLPLAYLDTASSGNRHFAAYIATLERYHENGELPKVLIVSQEDDGRLFAVERAGRCSYALCRLGSWVERRTIAELAHVVLEPREKPAKRVAAIVDAGAPWWSAAARALPLAENLESTAIQVDVPKLDMCRGQNGKFLGHNLDGLPSSTQVKHVDDVSVIAIAPVQDTSKSTINPLEELAQQYLDALYLSRTSLAYFAKGPLSRARAVFTDAENTATSTHDLIGFLRDALLSSTTSDRKDRRYREKIPEIIRELSIYSPEKTDLASKPKRRKKWKAKRDKAGFLPNETECIEKWWRDEDMVAQSTSPESKDGALKRRLPWLRRRETYLHIIVVLEVLTLEASHSPVEQPRAEHGSTEGQSPTADSQPADAGQQQTKTSRSKKACDLRALLETLLERLNIAHYADSHSPAKDQQNEGVTAKDGKTDELRDFCTEIIIPFFMTRLPKDAAQVNRQLGGPSPPSPVKRQHPAASRSKPGEPAVRKPPEKRLRAPIARVRTEILNQPPLLPPPLHRSSTDSLLIKREASQEPSLSSIPPVRRPRQDPLQALSQTHRTINFEAQSKAAQAKIRKHAETESQIQEALKAIAKPNRVLANSELAKGVDDKFKMGLSKAKKVVRQVQATPRVETATPQKARNTDVVPGTVVGMHVLPPPSSIVPATFARLRPMARLAGVQSTPVVPQTMHRADKRAGGGIQETPSRPDQVVQNGVRGGIAFAGFHAASPMLARQQRQVVNTPAKLDAGVAVAQTPSRSAVRKHAVVEATPVKITK</sequence>
<protein>
    <recommendedName>
        <fullName evidence="2">DNA replication regulator Sld3 C-terminal domain-containing protein</fullName>
    </recommendedName>
</protein>